<gene>
    <name evidence="10" type="ORF">AKO1_004180</name>
</gene>
<evidence type="ECO:0000256" key="5">
    <source>
        <dbReference type="ARBA" id="ARBA00022917"/>
    </source>
</evidence>
<dbReference type="Proteomes" id="UP001431209">
    <property type="component" value="Unassembled WGS sequence"/>
</dbReference>
<keyword evidence="11" id="KW-1185">Reference proteome</keyword>
<dbReference type="GO" id="GO:0005085">
    <property type="term" value="F:guanyl-nucleotide exchange factor activity"/>
    <property type="evidence" value="ECO:0007669"/>
    <property type="project" value="TreeGrafter"/>
</dbReference>
<comment type="subcellular location">
    <subcellularLocation>
        <location evidence="1">Cytoplasm</location>
        <location evidence="1">Cytosol</location>
    </subcellularLocation>
</comment>
<protein>
    <recommendedName>
        <fullName evidence="6">Translation initiation factor eIF2B subunit alpha</fullName>
    </recommendedName>
    <alternativeName>
        <fullName evidence="7">eIF2B GDP-GTP exchange factor subunit alpha</fullName>
    </alternativeName>
</protein>
<dbReference type="GO" id="GO:0005851">
    <property type="term" value="C:eukaryotic translation initiation factor 2B complex"/>
    <property type="evidence" value="ECO:0007669"/>
    <property type="project" value="TreeGrafter"/>
</dbReference>
<keyword evidence="5" id="KW-0648">Protein biosynthesis</keyword>
<dbReference type="InterPro" id="IPR051501">
    <property type="entry name" value="eIF2B_alpha/beta/delta"/>
</dbReference>
<evidence type="ECO:0000256" key="9">
    <source>
        <dbReference type="RuleBase" id="RU003814"/>
    </source>
</evidence>
<accession>A0AAW2ZC39</accession>
<organism evidence="10 11">
    <name type="scientific">Acrasis kona</name>
    <dbReference type="NCBI Taxonomy" id="1008807"/>
    <lineage>
        <taxon>Eukaryota</taxon>
        <taxon>Discoba</taxon>
        <taxon>Heterolobosea</taxon>
        <taxon>Tetramitia</taxon>
        <taxon>Eutetramitia</taxon>
        <taxon>Acrasidae</taxon>
        <taxon>Acrasis</taxon>
    </lineage>
</organism>
<dbReference type="InterPro" id="IPR042528">
    <property type="entry name" value="elF-2B_alpha_N"/>
</dbReference>
<evidence type="ECO:0000256" key="3">
    <source>
        <dbReference type="ARBA" id="ARBA00022490"/>
    </source>
</evidence>
<dbReference type="Gene3D" id="1.20.120.1070">
    <property type="entry name" value="Translation initiation factor eIF-2B, N-terminal domain"/>
    <property type="match status" value="1"/>
</dbReference>
<comment type="subunit">
    <text evidence="8">Component of the translation initiation factor 2B (eIF2B) complex which is a heterodecamer of two sets of five different subunits: alpha, beta, gamma, delta and epsilon. Subunits alpha, beta and delta comprise a regulatory subcomplex and subunits epsilon and gamma comprise a catalytic subcomplex. Within the complex, the hexameric regulatory complex resides at the center, with the two heterodimeric catalytic subcomplexes bound on opposite sides.</text>
</comment>
<evidence type="ECO:0000256" key="8">
    <source>
        <dbReference type="ARBA" id="ARBA00046432"/>
    </source>
</evidence>
<evidence type="ECO:0000256" key="7">
    <source>
        <dbReference type="ARBA" id="ARBA00044236"/>
    </source>
</evidence>
<dbReference type="Pfam" id="PF01008">
    <property type="entry name" value="IF-2B"/>
    <property type="match status" value="1"/>
</dbReference>
<dbReference type="EMBL" id="JAOPGA020001346">
    <property type="protein sequence ID" value="KAL0487457.1"/>
    <property type="molecule type" value="Genomic_DNA"/>
</dbReference>
<dbReference type="AlphaFoldDB" id="A0AAW2ZC39"/>
<dbReference type="GO" id="GO:0003743">
    <property type="term" value="F:translation initiation factor activity"/>
    <property type="evidence" value="ECO:0007669"/>
    <property type="project" value="UniProtKB-KW"/>
</dbReference>
<dbReference type="InterPro" id="IPR042529">
    <property type="entry name" value="IF_2B-like_C"/>
</dbReference>
<evidence type="ECO:0000313" key="10">
    <source>
        <dbReference type="EMBL" id="KAL0487457.1"/>
    </source>
</evidence>
<dbReference type="PANTHER" id="PTHR45860:SF1">
    <property type="entry name" value="TRANSLATION INITIATION FACTOR EIF-2B SUBUNIT ALPHA"/>
    <property type="match status" value="1"/>
</dbReference>
<keyword evidence="4 10" id="KW-0396">Initiation factor</keyword>
<evidence type="ECO:0000256" key="1">
    <source>
        <dbReference type="ARBA" id="ARBA00004514"/>
    </source>
</evidence>
<evidence type="ECO:0000256" key="4">
    <source>
        <dbReference type="ARBA" id="ARBA00022540"/>
    </source>
</evidence>
<evidence type="ECO:0000256" key="2">
    <source>
        <dbReference type="ARBA" id="ARBA00007251"/>
    </source>
</evidence>
<dbReference type="InterPro" id="IPR037171">
    <property type="entry name" value="NagB/RpiA_transferase-like"/>
</dbReference>
<comment type="caution">
    <text evidence="10">The sequence shown here is derived from an EMBL/GenBank/DDBJ whole genome shotgun (WGS) entry which is preliminary data.</text>
</comment>
<proteinExistence type="inferred from homology"/>
<evidence type="ECO:0000313" key="11">
    <source>
        <dbReference type="Proteomes" id="UP001431209"/>
    </source>
</evidence>
<sequence length="337" mass="37719">MKKEELTNLVKDVVRDNQDMSLSFVAITVLTDVIKRSTSKTMMELDTELKLAVQDLKSCVKEEIEGTDTYRGSSITLHSGCELFTRFVTRQFLEMKEFGAIKSKLTEKGQYISKLSALSREKVTELFEPFFRDNMCVMVVGNSRVATATLIRASRSGKRFSVIIPESRPDVEGYKSARHLRDAGIPVTLIVDSAVAYHMGKVDFVLSGAEAVVESGGIINKIGTYQIAVLAHVHKKSFYVAAESFKFVRQYPLNQNDISGDDHYEHINPPPYTFIDDGQIKDGHDVSDEQERRQLGGIKVSNPTSDFTPPRYITLLFTDLGILTPSAISDELIKLYS</sequence>
<dbReference type="InterPro" id="IPR000649">
    <property type="entry name" value="IF-2B-related"/>
</dbReference>
<comment type="similarity">
    <text evidence="2 9">Belongs to the eIF-2B alpha/beta/delta subunits family.</text>
</comment>
<keyword evidence="3" id="KW-0963">Cytoplasm</keyword>
<dbReference type="Gene3D" id="3.40.50.10470">
    <property type="entry name" value="Translation initiation factor eif-2b, domain 2"/>
    <property type="match status" value="1"/>
</dbReference>
<dbReference type="SUPFAM" id="SSF100950">
    <property type="entry name" value="NagB/RpiA/CoA transferase-like"/>
    <property type="match status" value="1"/>
</dbReference>
<name>A0AAW2ZC39_9EUKA</name>
<reference evidence="10 11" key="1">
    <citation type="submission" date="2024-03" db="EMBL/GenBank/DDBJ databases">
        <title>The Acrasis kona genome and developmental transcriptomes reveal deep origins of eukaryotic multicellular pathways.</title>
        <authorList>
            <person name="Sheikh S."/>
            <person name="Fu C.-J."/>
            <person name="Brown M.W."/>
            <person name="Baldauf S.L."/>
        </authorList>
    </citation>
    <scope>NUCLEOTIDE SEQUENCE [LARGE SCALE GENOMIC DNA]</scope>
    <source>
        <strain evidence="10 11">ATCC MYA-3509</strain>
    </source>
</reference>
<dbReference type="GO" id="GO:0005829">
    <property type="term" value="C:cytosol"/>
    <property type="evidence" value="ECO:0007669"/>
    <property type="project" value="UniProtKB-SubCell"/>
</dbReference>
<evidence type="ECO:0000256" key="6">
    <source>
        <dbReference type="ARBA" id="ARBA00044208"/>
    </source>
</evidence>
<dbReference type="PANTHER" id="PTHR45860">
    <property type="entry name" value="TRANSLATION INITIATION FACTOR EIF-2B SUBUNIT ALPHA"/>
    <property type="match status" value="1"/>
</dbReference>